<name>A0A7T4USA2_9GAMM</name>
<evidence type="ECO:0000313" key="5">
    <source>
        <dbReference type="EMBL" id="QQD20221.1"/>
    </source>
</evidence>
<keyword evidence="6" id="KW-1185">Reference proteome</keyword>
<dbReference type="KEGG" id="snan:I6N98_00745"/>
<dbReference type="KEGG" id="snan:I6N98_09150"/>
<dbReference type="AlphaFoldDB" id="A0A7T4USA2"/>
<dbReference type="EMBL" id="CP066167">
    <property type="protein sequence ID" value="QQD20041.1"/>
    <property type="molecule type" value="Genomic_DNA"/>
</dbReference>
<dbReference type="Proteomes" id="UP000596063">
    <property type="component" value="Chromosome"/>
</dbReference>
<dbReference type="KEGG" id="snan:I6N98_00455"/>
<evidence type="ECO:0000313" key="1">
    <source>
        <dbReference type="EMBL" id="QQD20011.1"/>
    </source>
</evidence>
<gene>
    <name evidence="1" type="ORF">I6N98_00455</name>
    <name evidence="2" type="ORF">I6N98_00745</name>
    <name evidence="3" type="ORF">I6N98_02820</name>
    <name evidence="4" type="ORF">I6N98_09150</name>
    <name evidence="5" type="ORF">I6N98_16950</name>
</gene>
<dbReference type="EMBL" id="CP066167">
    <property type="protein sequence ID" value="QQD20014.1"/>
    <property type="molecule type" value="Genomic_DNA"/>
</dbReference>
<dbReference type="EMBL" id="CP066167">
    <property type="protein sequence ID" value="QQD20221.1"/>
    <property type="molecule type" value="Genomic_DNA"/>
</dbReference>
<evidence type="ECO:0000313" key="6">
    <source>
        <dbReference type="Proteomes" id="UP000596063"/>
    </source>
</evidence>
<organism evidence="4 6">
    <name type="scientific">Spongiibacter nanhainus</name>
    <dbReference type="NCBI Taxonomy" id="2794344"/>
    <lineage>
        <taxon>Bacteria</taxon>
        <taxon>Pseudomonadati</taxon>
        <taxon>Pseudomonadota</taxon>
        <taxon>Gammaproteobacteria</taxon>
        <taxon>Cellvibrionales</taxon>
        <taxon>Spongiibacteraceae</taxon>
        <taxon>Spongiibacter</taxon>
    </lineage>
</organism>
<dbReference type="KEGG" id="snan:I6N98_16950"/>
<sequence>MKIDIDHLDADELMALNQRIVERLKMLESMHAHQSMMQFHPGARVSFSSPQGDRVLATIMKFNRKTVTVVTDSGQRWNVSPHLLSAVKDATPSSVIDGRLEND</sequence>
<protein>
    <submittedName>
        <fullName evidence="4">Uncharacterized protein</fullName>
    </submittedName>
</protein>
<proteinExistence type="predicted"/>
<evidence type="ECO:0000313" key="2">
    <source>
        <dbReference type="EMBL" id="QQD20014.1"/>
    </source>
</evidence>
<accession>A0A7T4USA2</accession>
<evidence type="ECO:0000313" key="3">
    <source>
        <dbReference type="EMBL" id="QQD20041.1"/>
    </source>
</evidence>
<dbReference type="EMBL" id="CP066167">
    <property type="protein sequence ID" value="QQD20123.1"/>
    <property type="molecule type" value="Genomic_DNA"/>
</dbReference>
<reference evidence="4 6" key="1">
    <citation type="submission" date="2020-12" db="EMBL/GenBank/DDBJ databases">
        <authorList>
            <person name="Shan Y."/>
        </authorList>
    </citation>
    <scope>NUCLEOTIDE SEQUENCE [LARGE SCALE GENOMIC DNA]</scope>
    <source>
        <strain evidence="6">csc3.9</strain>
        <strain evidence="4">Csc3.9</strain>
    </source>
</reference>
<evidence type="ECO:0000313" key="4">
    <source>
        <dbReference type="EMBL" id="QQD20123.1"/>
    </source>
</evidence>
<dbReference type="EMBL" id="CP066167">
    <property type="protein sequence ID" value="QQD20011.1"/>
    <property type="molecule type" value="Genomic_DNA"/>
</dbReference>
<dbReference type="KEGG" id="snan:I6N98_02820"/>